<dbReference type="CDD" id="cd00833">
    <property type="entry name" value="PKS"/>
    <property type="match status" value="1"/>
</dbReference>
<accession>A0A4Y4E3Z8</accession>
<dbReference type="InterPro" id="IPR014031">
    <property type="entry name" value="Ketoacyl_synth_C"/>
</dbReference>
<dbReference type="Gene3D" id="3.30.70.250">
    <property type="entry name" value="Malonyl-CoA ACP transacylase, ACP-binding"/>
    <property type="match status" value="1"/>
</dbReference>
<evidence type="ECO:0000256" key="1">
    <source>
        <dbReference type="ARBA" id="ARBA00022450"/>
    </source>
</evidence>
<dbReference type="InterPro" id="IPR009081">
    <property type="entry name" value="PP-bd_ACP"/>
</dbReference>
<dbReference type="Pfam" id="PF16197">
    <property type="entry name" value="KAsynt_C_assoc"/>
    <property type="match status" value="1"/>
</dbReference>
<dbReference type="InterPro" id="IPR001227">
    <property type="entry name" value="Ac_transferase_dom_sf"/>
</dbReference>
<feature type="compositionally biased region" description="Low complexity" evidence="4">
    <location>
        <begin position="880"/>
        <end position="895"/>
    </location>
</feature>
<evidence type="ECO:0000256" key="3">
    <source>
        <dbReference type="ARBA" id="ARBA00022679"/>
    </source>
</evidence>
<dbReference type="GO" id="GO:0005886">
    <property type="term" value="C:plasma membrane"/>
    <property type="evidence" value="ECO:0007669"/>
    <property type="project" value="TreeGrafter"/>
</dbReference>
<dbReference type="InterPro" id="IPR014043">
    <property type="entry name" value="Acyl_transferase_dom"/>
</dbReference>
<organism evidence="7 8">
    <name type="scientific">Cellulosimicrobium cellulans</name>
    <name type="common">Arthrobacter luteus</name>
    <dbReference type="NCBI Taxonomy" id="1710"/>
    <lineage>
        <taxon>Bacteria</taxon>
        <taxon>Bacillati</taxon>
        <taxon>Actinomycetota</taxon>
        <taxon>Actinomycetes</taxon>
        <taxon>Micrococcales</taxon>
        <taxon>Promicromonosporaceae</taxon>
        <taxon>Cellulosimicrobium</taxon>
    </lineage>
</organism>
<dbReference type="SUPFAM" id="SSF47336">
    <property type="entry name" value="ACP-like"/>
    <property type="match status" value="1"/>
</dbReference>
<evidence type="ECO:0000256" key="2">
    <source>
        <dbReference type="ARBA" id="ARBA00022553"/>
    </source>
</evidence>
<feature type="domain" description="Carrier" evidence="5">
    <location>
        <begin position="904"/>
        <end position="979"/>
    </location>
</feature>
<dbReference type="InterPro" id="IPR036736">
    <property type="entry name" value="ACP-like_sf"/>
</dbReference>
<evidence type="ECO:0000313" key="8">
    <source>
        <dbReference type="Proteomes" id="UP000316659"/>
    </source>
</evidence>
<dbReference type="Proteomes" id="UP000316659">
    <property type="component" value="Unassembled WGS sequence"/>
</dbReference>
<dbReference type="PROSITE" id="PS52004">
    <property type="entry name" value="KS3_2"/>
    <property type="match status" value="1"/>
</dbReference>
<dbReference type="GO" id="GO:0031177">
    <property type="term" value="F:phosphopantetheine binding"/>
    <property type="evidence" value="ECO:0007669"/>
    <property type="project" value="InterPro"/>
</dbReference>
<dbReference type="GO" id="GO:0071770">
    <property type="term" value="P:DIM/DIP cell wall layer assembly"/>
    <property type="evidence" value="ECO:0007669"/>
    <property type="project" value="TreeGrafter"/>
</dbReference>
<dbReference type="Pfam" id="PF00109">
    <property type="entry name" value="ketoacyl-synt"/>
    <property type="match status" value="1"/>
</dbReference>
<dbReference type="PANTHER" id="PTHR43775:SF37">
    <property type="entry name" value="SI:DKEY-61P9.11"/>
    <property type="match status" value="1"/>
</dbReference>
<name>A0A4Y4E3Z8_CELCE</name>
<dbReference type="InterPro" id="IPR014030">
    <property type="entry name" value="Ketoacyl_synth_N"/>
</dbReference>
<keyword evidence="2" id="KW-0597">Phosphoprotein</keyword>
<dbReference type="Gene3D" id="3.30.70.3290">
    <property type="match status" value="1"/>
</dbReference>
<dbReference type="Pfam" id="PF00550">
    <property type="entry name" value="PP-binding"/>
    <property type="match status" value="1"/>
</dbReference>
<reference evidence="7 8" key="1">
    <citation type="submission" date="2019-06" db="EMBL/GenBank/DDBJ databases">
        <title>Whole genome shotgun sequence of Cellulosimicrobium cellulans NBRC 15516.</title>
        <authorList>
            <person name="Hosoyama A."/>
            <person name="Uohara A."/>
            <person name="Ohji S."/>
            <person name="Ichikawa N."/>
        </authorList>
    </citation>
    <scope>NUCLEOTIDE SEQUENCE [LARGE SCALE GENOMIC DNA]</scope>
    <source>
        <strain evidence="7 8">NBRC 15516</strain>
    </source>
</reference>
<dbReference type="InterPro" id="IPR032821">
    <property type="entry name" value="PKS_assoc"/>
</dbReference>
<dbReference type="Pfam" id="PF00698">
    <property type="entry name" value="Acyl_transf_1"/>
    <property type="match status" value="1"/>
</dbReference>
<dbReference type="EMBL" id="BJNZ01000018">
    <property type="protein sequence ID" value="GED10744.1"/>
    <property type="molecule type" value="Genomic_DNA"/>
</dbReference>
<dbReference type="Pfam" id="PF02801">
    <property type="entry name" value="Ketoacyl-synt_C"/>
    <property type="match status" value="1"/>
</dbReference>
<protein>
    <submittedName>
        <fullName evidence="7">Uncharacterized protein</fullName>
    </submittedName>
</protein>
<dbReference type="AlphaFoldDB" id="A0A4Y4E3Z8"/>
<dbReference type="Gene3D" id="3.40.47.10">
    <property type="match status" value="1"/>
</dbReference>
<dbReference type="GO" id="GO:0006633">
    <property type="term" value="P:fatty acid biosynthetic process"/>
    <property type="evidence" value="ECO:0007669"/>
    <property type="project" value="InterPro"/>
</dbReference>
<dbReference type="PROSITE" id="PS00606">
    <property type="entry name" value="KS3_1"/>
    <property type="match status" value="1"/>
</dbReference>
<dbReference type="SUPFAM" id="SSF53901">
    <property type="entry name" value="Thiolase-like"/>
    <property type="match status" value="1"/>
</dbReference>
<dbReference type="SUPFAM" id="SSF52151">
    <property type="entry name" value="FabD/lysophospholipase-like"/>
    <property type="match status" value="1"/>
</dbReference>
<dbReference type="InterPro" id="IPR020841">
    <property type="entry name" value="PKS_Beta-ketoAc_synthase_dom"/>
</dbReference>
<dbReference type="GO" id="GO:0004312">
    <property type="term" value="F:fatty acid synthase activity"/>
    <property type="evidence" value="ECO:0007669"/>
    <property type="project" value="TreeGrafter"/>
</dbReference>
<evidence type="ECO:0000259" key="6">
    <source>
        <dbReference type="PROSITE" id="PS52004"/>
    </source>
</evidence>
<dbReference type="SMART" id="SM00825">
    <property type="entry name" value="PKS_KS"/>
    <property type="match status" value="1"/>
</dbReference>
<dbReference type="InterPro" id="IPR020806">
    <property type="entry name" value="PKS_PP-bd"/>
</dbReference>
<keyword evidence="3" id="KW-0808">Transferase</keyword>
<evidence type="ECO:0000313" key="7">
    <source>
        <dbReference type="EMBL" id="GED10744.1"/>
    </source>
</evidence>
<feature type="region of interest" description="Disordered" evidence="4">
    <location>
        <begin position="880"/>
        <end position="906"/>
    </location>
</feature>
<comment type="caution">
    <text evidence="7">The sequence shown here is derived from an EMBL/GenBank/DDBJ whole genome shotgun (WGS) entry which is preliminary data.</text>
</comment>
<evidence type="ECO:0000256" key="4">
    <source>
        <dbReference type="SAM" id="MobiDB-lite"/>
    </source>
</evidence>
<dbReference type="InterPro" id="IPR018201">
    <property type="entry name" value="Ketoacyl_synth_AS"/>
</dbReference>
<dbReference type="SMART" id="SM00827">
    <property type="entry name" value="PKS_AT"/>
    <property type="match status" value="1"/>
</dbReference>
<dbReference type="InterPro" id="IPR016039">
    <property type="entry name" value="Thiolase-like"/>
</dbReference>
<proteinExistence type="predicted"/>
<dbReference type="InterPro" id="IPR006162">
    <property type="entry name" value="Ppantetheine_attach_site"/>
</dbReference>
<dbReference type="PROSITE" id="PS50075">
    <property type="entry name" value="CARRIER"/>
    <property type="match status" value="1"/>
</dbReference>
<sequence length="987" mass="104122">MSPDLGTFWDNLVSGRDCITRPTVEELRGIERDRLLDDARWIGASGRIDRAHEFDPAYFGMAPRTATVTDPQHRLLLTTVQHALDDAAIVPERGARVGVYVGVGRNRHEELVRTVSRLREDPIDEMTIEVGNGKDHASTKVAFRYGFTGPAVTVQSACSTGLVAVHQACQALANHECDIAIAGAAAVRVPGVHGYLYLPGSIGSSDGFCRPFSARASGAVAGDGVAVVVLMRESDALADEARVRAVVLGSAVNNDGAKSGYASVSAAAQEDVIRDALLFAEVEPDDVGSVEAHGSGTPLGDATEWSALRAVYGGRGRTLVGSVKSNLGHLREVSGLAGLLRVVGSLEHGRVPPTVNVGAAADFTRDDSGLVLARSAQDWPLPGVRRAAVSAFGLGGTNAHVVLEEAPEVVRPAPADDDRPSLVVLSAHTPAALDATAAGWAAALRDGVPLASAAAVSQRGRARRAHRRFVVGTDREEVAEDLADGSSVDVPDRDGLCFVFPGVGDQYPSMAAGLREWLPGFDDDLRGLLEACGEHAGRDLSGALSQEVRGTEPTEGGFSLRRLVEKRDGANLEEVDTIVDHAVVFSLQVALARSLQRLGLQFSALVGHSLGELSAATVAGMFADDEAARFVMTRARLVDAQPAGAMLALNMSEQEATALTGPDVWLAAVNSPRSCVVAGERDVIVALAETVADRGMAGRLLPVSQALHTPLMGPAADELAALLGTMTIRPPRVPVASNVTGGWVGDEITDLDYWRRHLTGTVRFGQALVTASSRSGVLLEIGPGQLRTLATQCQRELGGVAVVSTVRREYQNERDDAVLLRAIGATWAAGAGEPDWGLLGAPTAGWRTSLPGTAFDERRHDVAEGIDVDLDAAGPVVHAATAPRPAGGEAAASAPAPGPEAERETTSDVLRALEAVWAQVLGVTELRGSSDFFELGGDSMMSVQLIRGLEERLGFHVPAFVVFEESQLRRMARRIESWNEEREQRDG</sequence>
<dbReference type="Gene3D" id="3.40.366.10">
    <property type="entry name" value="Malonyl-Coenzyme A Acyl Carrier Protein, domain 2"/>
    <property type="match status" value="1"/>
</dbReference>
<evidence type="ECO:0000259" key="5">
    <source>
        <dbReference type="PROSITE" id="PS50075"/>
    </source>
</evidence>
<dbReference type="SUPFAM" id="SSF55048">
    <property type="entry name" value="Probable ACP-binding domain of malonyl-CoA ACP transacylase"/>
    <property type="match status" value="1"/>
</dbReference>
<dbReference type="GO" id="GO:0004315">
    <property type="term" value="F:3-oxoacyl-[acyl-carrier-protein] synthase activity"/>
    <property type="evidence" value="ECO:0007669"/>
    <property type="project" value="InterPro"/>
</dbReference>
<dbReference type="PROSITE" id="PS00012">
    <property type="entry name" value="PHOSPHOPANTETHEINE"/>
    <property type="match status" value="1"/>
</dbReference>
<feature type="domain" description="Ketosynthase family 3 (KS3)" evidence="6">
    <location>
        <begin position="1"/>
        <end position="405"/>
    </location>
</feature>
<dbReference type="InterPro" id="IPR016035">
    <property type="entry name" value="Acyl_Trfase/lysoPLipase"/>
</dbReference>
<dbReference type="InterPro" id="IPR016036">
    <property type="entry name" value="Malonyl_transacylase_ACP-bd"/>
</dbReference>
<dbReference type="Gene3D" id="1.10.1200.10">
    <property type="entry name" value="ACP-like"/>
    <property type="match status" value="1"/>
</dbReference>
<dbReference type="SMART" id="SM00823">
    <property type="entry name" value="PKS_PP"/>
    <property type="match status" value="1"/>
</dbReference>
<dbReference type="InterPro" id="IPR050091">
    <property type="entry name" value="PKS_NRPS_Biosynth_Enz"/>
</dbReference>
<dbReference type="PANTHER" id="PTHR43775">
    <property type="entry name" value="FATTY ACID SYNTHASE"/>
    <property type="match status" value="1"/>
</dbReference>
<gene>
    <name evidence="7" type="ORF">CCE02nite_27430</name>
</gene>
<keyword evidence="1" id="KW-0596">Phosphopantetheine</keyword>
<dbReference type="GO" id="GO:0005737">
    <property type="term" value="C:cytoplasm"/>
    <property type="evidence" value="ECO:0007669"/>
    <property type="project" value="TreeGrafter"/>
</dbReference>